<dbReference type="PANTHER" id="PTHR48016:SF8">
    <property type="entry name" value="MITOGEN-ACTIVATED PROTEIN KINASE KINASE KINASE 3"/>
    <property type="match status" value="1"/>
</dbReference>
<dbReference type="EMBL" id="PQIB02000017">
    <property type="protein sequence ID" value="RLM58725.1"/>
    <property type="molecule type" value="Genomic_DNA"/>
</dbReference>
<evidence type="ECO:0000313" key="12">
    <source>
        <dbReference type="EMBL" id="RLM58725.1"/>
    </source>
</evidence>
<dbReference type="Gene3D" id="1.10.510.10">
    <property type="entry name" value="Transferase(Phosphotransferase) domain 1"/>
    <property type="match status" value="1"/>
</dbReference>
<name>A0A3L6PM85_PANMI</name>
<evidence type="ECO:0000259" key="11">
    <source>
        <dbReference type="PROSITE" id="PS50011"/>
    </source>
</evidence>
<dbReference type="AlphaFoldDB" id="A0A3L6PM85"/>
<dbReference type="GO" id="GO:0005524">
    <property type="term" value="F:ATP binding"/>
    <property type="evidence" value="ECO:0007669"/>
    <property type="project" value="UniProtKB-UniRule"/>
</dbReference>
<dbReference type="CDD" id="cd06632">
    <property type="entry name" value="STKc_MEKK1_plant"/>
    <property type="match status" value="1"/>
</dbReference>
<evidence type="ECO:0000256" key="10">
    <source>
        <dbReference type="SAM" id="MobiDB-lite"/>
    </source>
</evidence>
<dbReference type="GO" id="GO:0005737">
    <property type="term" value="C:cytoplasm"/>
    <property type="evidence" value="ECO:0007669"/>
    <property type="project" value="TreeGrafter"/>
</dbReference>
<dbReference type="Pfam" id="PF00069">
    <property type="entry name" value="Pkinase"/>
    <property type="match status" value="1"/>
</dbReference>
<keyword evidence="5" id="KW-0418">Kinase</keyword>
<feature type="compositionally biased region" description="Low complexity" evidence="10">
    <location>
        <begin position="80"/>
        <end position="91"/>
    </location>
</feature>
<evidence type="ECO:0000256" key="4">
    <source>
        <dbReference type="ARBA" id="ARBA00022741"/>
    </source>
</evidence>
<feature type="binding site" evidence="9">
    <location>
        <position position="287"/>
    </location>
    <ligand>
        <name>ATP</name>
        <dbReference type="ChEBI" id="CHEBI:30616"/>
    </ligand>
</feature>
<gene>
    <name evidence="12" type="ORF">C2845_PM18G04910</name>
</gene>
<dbReference type="Proteomes" id="UP000275267">
    <property type="component" value="Unassembled WGS sequence"/>
</dbReference>
<accession>A0A3L6PM85</accession>
<feature type="compositionally biased region" description="Polar residues" evidence="10">
    <location>
        <begin position="209"/>
        <end position="230"/>
    </location>
</feature>
<evidence type="ECO:0000313" key="13">
    <source>
        <dbReference type="Proteomes" id="UP000275267"/>
    </source>
</evidence>
<dbReference type="GO" id="GO:0004709">
    <property type="term" value="F:MAP kinase kinase kinase activity"/>
    <property type="evidence" value="ECO:0007669"/>
    <property type="project" value="UniProtKB-EC"/>
</dbReference>
<comment type="catalytic activity">
    <reaction evidence="8">
        <text>L-seryl-[protein] + ATP = O-phospho-L-seryl-[protein] + ADP + H(+)</text>
        <dbReference type="Rhea" id="RHEA:17989"/>
        <dbReference type="Rhea" id="RHEA-COMP:9863"/>
        <dbReference type="Rhea" id="RHEA-COMP:11604"/>
        <dbReference type="ChEBI" id="CHEBI:15378"/>
        <dbReference type="ChEBI" id="CHEBI:29999"/>
        <dbReference type="ChEBI" id="CHEBI:30616"/>
        <dbReference type="ChEBI" id="CHEBI:83421"/>
        <dbReference type="ChEBI" id="CHEBI:456216"/>
        <dbReference type="EC" id="2.7.11.25"/>
    </reaction>
</comment>
<dbReference type="OrthoDB" id="266718at2759"/>
<evidence type="ECO:0000256" key="7">
    <source>
        <dbReference type="ARBA" id="ARBA00047559"/>
    </source>
</evidence>
<comment type="similarity">
    <text evidence="1">Belongs to the protein kinase superfamily. STE Ser/Thr protein kinase family. MAP kinase kinase kinase subfamily.</text>
</comment>
<keyword evidence="13" id="KW-1185">Reference proteome</keyword>
<organism evidence="12 13">
    <name type="scientific">Panicum miliaceum</name>
    <name type="common">Proso millet</name>
    <name type="synonym">Broomcorn millet</name>
    <dbReference type="NCBI Taxonomy" id="4540"/>
    <lineage>
        <taxon>Eukaryota</taxon>
        <taxon>Viridiplantae</taxon>
        <taxon>Streptophyta</taxon>
        <taxon>Embryophyta</taxon>
        <taxon>Tracheophyta</taxon>
        <taxon>Spermatophyta</taxon>
        <taxon>Magnoliopsida</taxon>
        <taxon>Liliopsida</taxon>
        <taxon>Poales</taxon>
        <taxon>Poaceae</taxon>
        <taxon>PACMAD clade</taxon>
        <taxon>Panicoideae</taxon>
        <taxon>Panicodae</taxon>
        <taxon>Paniceae</taxon>
        <taxon>Panicinae</taxon>
        <taxon>Panicum</taxon>
        <taxon>Panicum sect. Panicum</taxon>
    </lineage>
</organism>
<dbReference type="PROSITE" id="PS50011">
    <property type="entry name" value="PROTEIN_KINASE_DOM"/>
    <property type="match status" value="1"/>
</dbReference>
<evidence type="ECO:0000256" key="2">
    <source>
        <dbReference type="ARBA" id="ARBA00012406"/>
    </source>
</evidence>
<evidence type="ECO:0000256" key="6">
    <source>
        <dbReference type="ARBA" id="ARBA00022840"/>
    </source>
</evidence>
<dbReference type="SMART" id="SM00220">
    <property type="entry name" value="S_TKc"/>
    <property type="match status" value="1"/>
</dbReference>
<feature type="region of interest" description="Disordered" evidence="10">
    <location>
        <begin position="1"/>
        <end position="20"/>
    </location>
</feature>
<dbReference type="InterPro" id="IPR000719">
    <property type="entry name" value="Prot_kinase_dom"/>
</dbReference>
<evidence type="ECO:0000256" key="3">
    <source>
        <dbReference type="ARBA" id="ARBA00022679"/>
    </source>
</evidence>
<dbReference type="FunFam" id="1.10.510.10:FF:000186">
    <property type="entry name" value="Mitogen-activated protein kinase kinase kinase"/>
    <property type="match status" value="1"/>
</dbReference>
<dbReference type="STRING" id="4540.A0A3L6PM85"/>
<feature type="domain" description="Protein kinase" evidence="11">
    <location>
        <begin position="258"/>
        <end position="514"/>
    </location>
</feature>
<comment type="caution">
    <text evidence="12">The sequence shown here is derived from an EMBL/GenBank/DDBJ whole genome shotgun (WGS) entry which is preliminary data.</text>
</comment>
<evidence type="ECO:0000256" key="5">
    <source>
        <dbReference type="ARBA" id="ARBA00022777"/>
    </source>
</evidence>
<keyword evidence="4 9" id="KW-0547">Nucleotide-binding</keyword>
<dbReference type="EC" id="2.7.11.25" evidence="2"/>
<sequence>MPAVWWKGRGRSKSSKAGAAAAAAGEIKEAAGKGKKKASSFDEALLAAGGRGKQQQPEAAAAVGLPLPRPASLPSPLPSAPASASASASASSGGGGDSSLGSSAASDEQLDLGVYRLSETSSTLPGRTVAIESRKQSHVVAEGRIFTNNQALEHPRLSETSVSPRKEFHLQNLDLANDRTTHCRGRKSTEIVFSTQVPTSPPSSRGHHYSTSPVPSRTFGQCQASPTAWQDDSRSSSSPQPLPLPPGSPSLPSRSLQWKKGKLLGSGTFGQVYLGFNSEGGQMCAIKEVKVISDDSNSKECLKQLNQEIVLLSQLSHPNIVQYYGSDLSNETLSVYLEYVSGGSIHKLLQEYGPFGEAVLRSYTAQILSGLAYLHGRNTVHRDIKGANILVDPNGDIKLADFGMAKHISAYTSIRSFKGSPYWMAPEVIMNSNGYSLSVDIWSLGCTILEMATAKPPWSQYEGVAAIFKIGNSKDIPDIPDHLSSETKSFLKLCLQRDPAARPTAAQLMDHPFVKDHATLRSSRSGITRDVFPTSTEGKNTMAQTSIAISSYRSLSPLRDPDTVIRRNLPGPASPIPSTSNRRIAAINPSNVRMNMSLPVSPCSSPLRQHRQSNRSCLPSPPHPAYSAGAANYSPINNALYPMRPSSGLTDPWLDISQLKTQTFDYPRRL</sequence>
<dbReference type="PANTHER" id="PTHR48016">
    <property type="entry name" value="MAP KINASE KINASE KINASE SSK2-RELATED-RELATED"/>
    <property type="match status" value="1"/>
</dbReference>
<feature type="compositionally biased region" description="Pro residues" evidence="10">
    <location>
        <begin position="240"/>
        <end position="249"/>
    </location>
</feature>
<dbReference type="InterPro" id="IPR017441">
    <property type="entry name" value="Protein_kinase_ATP_BS"/>
</dbReference>
<keyword evidence="3" id="KW-0808">Transferase</keyword>
<evidence type="ECO:0000256" key="9">
    <source>
        <dbReference type="PROSITE-ProRule" id="PRU10141"/>
    </source>
</evidence>
<feature type="region of interest" description="Disordered" evidence="10">
    <location>
        <begin position="602"/>
        <end position="623"/>
    </location>
</feature>
<feature type="region of interest" description="Disordered" evidence="10">
    <location>
        <begin position="46"/>
        <end position="106"/>
    </location>
</feature>
<dbReference type="PROSITE" id="PS00107">
    <property type="entry name" value="PROTEIN_KINASE_ATP"/>
    <property type="match status" value="1"/>
</dbReference>
<dbReference type="SUPFAM" id="SSF56112">
    <property type="entry name" value="Protein kinase-like (PK-like)"/>
    <property type="match status" value="1"/>
</dbReference>
<proteinExistence type="inferred from homology"/>
<feature type="region of interest" description="Disordered" evidence="10">
    <location>
        <begin position="186"/>
        <end position="255"/>
    </location>
</feature>
<keyword evidence="6 9" id="KW-0067">ATP-binding</keyword>
<dbReference type="InterPro" id="IPR050538">
    <property type="entry name" value="MAP_kinase_kinase_kinase"/>
</dbReference>
<protein>
    <recommendedName>
        <fullName evidence="2">mitogen-activated protein kinase kinase kinase</fullName>
        <ecNumber evidence="2">2.7.11.25</ecNumber>
    </recommendedName>
</protein>
<reference evidence="13" key="1">
    <citation type="journal article" date="2019" name="Nat. Commun.">
        <title>The genome of broomcorn millet.</title>
        <authorList>
            <person name="Zou C."/>
            <person name="Miki D."/>
            <person name="Li D."/>
            <person name="Tang Q."/>
            <person name="Xiao L."/>
            <person name="Rajput S."/>
            <person name="Deng P."/>
            <person name="Jia W."/>
            <person name="Huang R."/>
            <person name="Zhang M."/>
            <person name="Sun Y."/>
            <person name="Hu J."/>
            <person name="Fu X."/>
            <person name="Schnable P.S."/>
            <person name="Li F."/>
            <person name="Zhang H."/>
            <person name="Feng B."/>
            <person name="Zhu X."/>
            <person name="Liu R."/>
            <person name="Schnable J.C."/>
            <person name="Zhu J.-K."/>
            <person name="Zhang H."/>
        </authorList>
    </citation>
    <scope>NUCLEOTIDE SEQUENCE [LARGE SCALE GENOMIC DNA]</scope>
</reference>
<evidence type="ECO:0000256" key="8">
    <source>
        <dbReference type="ARBA" id="ARBA00048329"/>
    </source>
</evidence>
<feature type="compositionally biased region" description="Pro residues" evidence="10">
    <location>
        <begin position="67"/>
        <end position="79"/>
    </location>
</feature>
<evidence type="ECO:0000256" key="1">
    <source>
        <dbReference type="ARBA" id="ARBA00006529"/>
    </source>
</evidence>
<comment type="catalytic activity">
    <reaction evidence="7">
        <text>L-threonyl-[protein] + ATP = O-phospho-L-threonyl-[protein] + ADP + H(+)</text>
        <dbReference type="Rhea" id="RHEA:46608"/>
        <dbReference type="Rhea" id="RHEA-COMP:11060"/>
        <dbReference type="Rhea" id="RHEA-COMP:11605"/>
        <dbReference type="ChEBI" id="CHEBI:15378"/>
        <dbReference type="ChEBI" id="CHEBI:30013"/>
        <dbReference type="ChEBI" id="CHEBI:30616"/>
        <dbReference type="ChEBI" id="CHEBI:61977"/>
        <dbReference type="ChEBI" id="CHEBI:456216"/>
        <dbReference type="EC" id="2.7.11.25"/>
    </reaction>
</comment>
<dbReference type="InterPro" id="IPR011009">
    <property type="entry name" value="Kinase-like_dom_sf"/>
</dbReference>